<keyword evidence="10" id="KW-0479">Metal-binding</keyword>
<reference evidence="11 12" key="1">
    <citation type="submission" date="2018-04" db="EMBL/GenBank/DDBJ databases">
        <authorList>
            <person name="Eckel V.P."/>
            <person name="Vogel R.F."/>
        </authorList>
    </citation>
    <scope>NUCLEOTIDE SEQUENCE [LARGE SCALE GENOMIC DNA]</scope>
    <source>
        <strain evidence="12">TMW 2.1764</strain>
    </source>
</reference>
<evidence type="ECO:0000256" key="8">
    <source>
        <dbReference type="ARBA" id="ARBA00035585"/>
    </source>
</evidence>
<dbReference type="GO" id="GO:0140114">
    <property type="term" value="P:cellular detoxification of fluoride"/>
    <property type="evidence" value="ECO:0007669"/>
    <property type="project" value="UniProtKB-UniRule"/>
</dbReference>
<evidence type="ECO:0000256" key="3">
    <source>
        <dbReference type="ARBA" id="ARBA00022692"/>
    </source>
</evidence>
<comment type="catalytic activity">
    <reaction evidence="8">
        <text>fluoride(in) = fluoride(out)</text>
        <dbReference type="Rhea" id="RHEA:76159"/>
        <dbReference type="ChEBI" id="CHEBI:17051"/>
    </reaction>
    <physiologicalReaction direction="left-to-right" evidence="8">
        <dbReference type="Rhea" id="RHEA:76160"/>
    </physiologicalReaction>
</comment>
<gene>
    <name evidence="10" type="primary">fluC</name>
    <name evidence="10" type="synonym">crcB</name>
    <name evidence="11" type="ORF">DDE84_06300</name>
</gene>
<dbReference type="GO" id="GO:0046872">
    <property type="term" value="F:metal ion binding"/>
    <property type="evidence" value="ECO:0007669"/>
    <property type="project" value="UniProtKB-KW"/>
</dbReference>
<dbReference type="GO" id="GO:0062054">
    <property type="term" value="F:fluoride channel activity"/>
    <property type="evidence" value="ECO:0007669"/>
    <property type="project" value="UniProtKB-UniRule"/>
</dbReference>
<keyword evidence="4 10" id="KW-1133">Transmembrane helix</keyword>
<proteinExistence type="inferred from homology"/>
<keyword evidence="2 10" id="KW-1003">Cell membrane</keyword>
<organism evidence="11 12">
    <name type="scientific">Bifidobacterium tibiigranuli</name>
    <dbReference type="NCBI Taxonomy" id="2172043"/>
    <lineage>
        <taxon>Bacteria</taxon>
        <taxon>Bacillati</taxon>
        <taxon>Actinomycetota</taxon>
        <taxon>Actinomycetes</taxon>
        <taxon>Bifidobacteriales</taxon>
        <taxon>Bifidobacteriaceae</taxon>
        <taxon>Bifidobacterium</taxon>
    </lineage>
</organism>
<keyword evidence="10" id="KW-0813">Transport</keyword>
<evidence type="ECO:0000256" key="2">
    <source>
        <dbReference type="ARBA" id="ARBA00022475"/>
    </source>
</evidence>
<accession>A0A5N6S415</accession>
<feature type="binding site" evidence="10">
    <location>
        <position position="73"/>
    </location>
    <ligand>
        <name>Na(+)</name>
        <dbReference type="ChEBI" id="CHEBI:29101"/>
        <note>structural</note>
    </ligand>
</feature>
<feature type="transmembrane region" description="Helical" evidence="10">
    <location>
        <begin position="31"/>
        <end position="54"/>
    </location>
</feature>
<comment type="caution">
    <text evidence="11">The sequence shown here is derived from an EMBL/GenBank/DDBJ whole genome shotgun (WGS) entry which is preliminary data.</text>
</comment>
<protein>
    <recommendedName>
        <fullName evidence="10">Fluoride-specific ion channel FluC</fullName>
    </recommendedName>
</protein>
<feature type="binding site" evidence="10">
    <location>
        <position position="76"/>
    </location>
    <ligand>
        <name>Na(+)</name>
        <dbReference type="ChEBI" id="CHEBI:29101"/>
        <note>structural</note>
    </ligand>
</feature>
<keyword evidence="3 10" id="KW-0812">Transmembrane</keyword>
<keyword evidence="5 10" id="KW-0472">Membrane</keyword>
<name>A0A5N6S415_9BIFI</name>
<feature type="transmembrane region" description="Helical" evidence="10">
    <location>
        <begin position="97"/>
        <end position="118"/>
    </location>
</feature>
<dbReference type="OrthoDB" id="5148600at2"/>
<dbReference type="RefSeq" id="WP_152580863.1">
    <property type="nucleotide sequence ID" value="NZ_JAKVIV010000006.1"/>
</dbReference>
<keyword evidence="6 10" id="KW-0407">Ion channel</keyword>
<dbReference type="GO" id="GO:0005886">
    <property type="term" value="C:plasma membrane"/>
    <property type="evidence" value="ECO:0007669"/>
    <property type="project" value="UniProtKB-SubCell"/>
</dbReference>
<evidence type="ECO:0000256" key="9">
    <source>
        <dbReference type="ARBA" id="ARBA00049940"/>
    </source>
</evidence>
<evidence type="ECO:0000256" key="1">
    <source>
        <dbReference type="ARBA" id="ARBA00004651"/>
    </source>
</evidence>
<dbReference type="AlphaFoldDB" id="A0A5N6S415"/>
<dbReference type="EMBL" id="QDAG01000006">
    <property type="protein sequence ID" value="KAE8128002.1"/>
    <property type="molecule type" value="Genomic_DNA"/>
</dbReference>
<evidence type="ECO:0000256" key="4">
    <source>
        <dbReference type="ARBA" id="ARBA00022989"/>
    </source>
</evidence>
<dbReference type="PANTHER" id="PTHR28259:SF1">
    <property type="entry name" value="FLUORIDE EXPORT PROTEIN 1-RELATED"/>
    <property type="match status" value="1"/>
</dbReference>
<keyword evidence="10" id="KW-0406">Ion transport</keyword>
<evidence type="ECO:0000313" key="11">
    <source>
        <dbReference type="EMBL" id="KAE8128002.1"/>
    </source>
</evidence>
<evidence type="ECO:0000256" key="6">
    <source>
        <dbReference type="ARBA" id="ARBA00023303"/>
    </source>
</evidence>
<evidence type="ECO:0000256" key="10">
    <source>
        <dbReference type="HAMAP-Rule" id="MF_00454"/>
    </source>
</evidence>
<sequence>MMLVLAALLGGLGAASRFLVDTWVNKRNRLTIPLGTIVVNITACLLMGILTGWVTSHIGSDTVRLLLGSGFLGGYSTFSTASVEGVRLIKAHEPLRALQHTGGMLILSLAATLLGFVIG</sequence>
<evidence type="ECO:0000256" key="5">
    <source>
        <dbReference type="ARBA" id="ARBA00023136"/>
    </source>
</evidence>
<comment type="caution">
    <text evidence="10">Lacks conserved residue(s) required for the propagation of feature annotation.</text>
</comment>
<comment type="similarity">
    <text evidence="7 10">Belongs to the fluoride channel Fluc/FEX (TC 1.A.43) family.</text>
</comment>
<dbReference type="InterPro" id="IPR003691">
    <property type="entry name" value="FluC"/>
</dbReference>
<comment type="function">
    <text evidence="9 10">Fluoride-specific ion channel. Important for reducing fluoride concentration in the cell, thus reducing its toxicity.</text>
</comment>
<evidence type="ECO:0000313" key="12">
    <source>
        <dbReference type="Proteomes" id="UP000325415"/>
    </source>
</evidence>
<evidence type="ECO:0000256" key="7">
    <source>
        <dbReference type="ARBA" id="ARBA00035120"/>
    </source>
</evidence>
<dbReference type="Proteomes" id="UP000325415">
    <property type="component" value="Unassembled WGS sequence"/>
</dbReference>
<dbReference type="GeneID" id="78127292"/>
<keyword evidence="12" id="KW-1185">Reference proteome</keyword>
<keyword evidence="10" id="KW-0915">Sodium</keyword>
<dbReference type="Pfam" id="PF02537">
    <property type="entry name" value="CRCB"/>
    <property type="match status" value="1"/>
</dbReference>
<dbReference type="PANTHER" id="PTHR28259">
    <property type="entry name" value="FLUORIDE EXPORT PROTEIN 1-RELATED"/>
    <property type="match status" value="1"/>
</dbReference>
<comment type="activity regulation">
    <text evidence="10">Na(+) is not transported, but it plays an essential structural role and its presence is essential for fluoride channel function.</text>
</comment>
<comment type="subcellular location">
    <subcellularLocation>
        <location evidence="1 10">Cell membrane</location>
        <topology evidence="1 10">Multi-pass membrane protein</topology>
    </subcellularLocation>
</comment>
<dbReference type="HAMAP" id="MF_00454">
    <property type="entry name" value="FluC"/>
    <property type="match status" value="1"/>
</dbReference>